<reference evidence="1" key="1">
    <citation type="submission" date="2020-07" db="EMBL/GenBank/DDBJ databases">
        <authorList>
            <person name="Nazaruddin N."/>
        </authorList>
    </citation>
    <scope>NUCLEOTIDE SEQUENCE</scope>
</reference>
<proteinExistence type="predicted"/>
<organism evidence="1 2">
    <name type="scientific">Heterotrigona itama</name>
    <dbReference type="NCBI Taxonomy" id="395501"/>
    <lineage>
        <taxon>Eukaryota</taxon>
        <taxon>Metazoa</taxon>
        <taxon>Ecdysozoa</taxon>
        <taxon>Arthropoda</taxon>
        <taxon>Hexapoda</taxon>
        <taxon>Insecta</taxon>
        <taxon>Pterygota</taxon>
        <taxon>Neoptera</taxon>
        <taxon>Endopterygota</taxon>
        <taxon>Hymenoptera</taxon>
        <taxon>Apocrita</taxon>
        <taxon>Aculeata</taxon>
        <taxon>Apoidea</taxon>
        <taxon>Anthophila</taxon>
        <taxon>Apidae</taxon>
        <taxon>Heterotrigona</taxon>
    </lineage>
</organism>
<feature type="non-terminal residue" evidence="1">
    <location>
        <position position="85"/>
    </location>
</feature>
<gene>
    <name evidence="1" type="ORF">MHI_LOCUS769618</name>
</gene>
<protein>
    <submittedName>
        <fullName evidence="1">Uncharacterized protein</fullName>
    </submittedName>
</protein>
<dbReference type="EMBL" id="CAJDYZ010010424">
    <property type="protein sequence ID" value="CAD1478011.1"/>
    <property type="molecule type" value="Genomic_DNA"/>
</dbReference>
<name>A0A6V7HD19_9HYME</name>
<sequence length="85" mass="9864">MRKHGYTTRRSWIDGSYGRSSVKPLQRLHQNGRGFLRQQYCGSEFIHAPTKYFLAALSACGFRWIMHIGPAKIVRLSTLASFRQY</sequence>
<evidence type="ECO:0000313" key="1">
    <source>
        <dbReference type="EMBL" id="CAD1478011.1"/>
    </source>
</evidence>
<accession>A0A6V7HD19</accession>
<dbReference type="Proteomes" id="UP000752696">
    <property type="component" value="Unassembled WGS sequence"/>
</dbReference>
<comment type="caution">
    <text evidence="1">The sequence shown here is derived from an EMBL/GenBank/DDBJ whole genome shotgun (WGS) entry which is preliminary data.</text>
</comment>
<evidence type="ECO:0000313" key="2">
    <source>
        <dbReference type="Proteomes" id="UP000752696"/>
    </source>
</evidence>
<keyword evidence="2" id="KW-1185">Reference proteome</keyword>
<dbReference type="AlphaFoldDB" id="A0A6V7HD19"/>